<reference evidence="3" key="1">
    <citation type="submission" date="2012-12" db="EMBL/GenBank/DDBJ databases">
        <authorList>
            <person name="Hellsten U."/>
            <person name="Grimwood J."/>
            <person name="Chapman J.A."/>
            <person name="Shapiro H."/>
            <person name="Aerts A."/>
            <person name="Otillar R.P."/>
            <person name="Terry A.Y."/>
            <person name="Boore J.L."/>
            <person name="Simakov O."/>
            <person name="Marletaz F."/>
            <person name="Cho S.-J."/>
            <person name="Edsinger-Gonzales E."/>
            <person name="Havlak P."/>
            <person name="Kuo D.-H."/>
            <person name="Larsson T."/>
            <person name="Lv J."/>
            <person name="Arendt D."/>
            <person name="Savage R."/>
            <person name="Osoegawa K."/>
            <person name="de Jong P."/>
            <person name="Lindberg D.R."/>
            <person name="Seaver E.C."/>
            <person name="Weisblat D.A."/>
            <person name="Putnam N.H."/>
            <person name="Grigoriev I.V."/>
            <person name="Rokhsar D.S."/>
        </authorList>
    </citation>
    <scope>NUCLEOTIDE SEQUENCE</scope>
</reference>
<dbReference type="EnsemblMetazoa" id="HelroT180098">
    <property type="protein sequence ID" value="HelroP180098"/>
    <property type="gene ID" value="HelroG180098"/>
</dbReference>
<dbReference type="GeneID" id="20207568"/>
<dbReference type="KEGG" id="hro:HELRODRAFT_180098"/>
<name>T1FFG9_HELRO</name>
<evidence type="ECO:0000313" key="3">
    <source>
        <dbReference type="Proteomes" id="UP000015101"/>
    </source>
</evidence>
<protein>
    <submittedName>
        <fullName evidence="1 2">Uncharacterized protein</fullName>
    </submittedName>
</protein>
<reference evidence="2" key="3">
    <citation type="submission" date="2015-06" db="UniProtKB">
        <authorList>
            <consortium name="EnsemblMetazoa"/>
        </authorList>
    </citation>
    <scope>IDENTIFICATION</scope>
</reference>
<dbReference type="EMBL" id="KB097563">
    <property type="protein sequence ID" value="ESN94766.1"/>
    <property type="molecule type" value="Genomic_DNA"/>
</dbReference>
<keyword evidence="3" id="KW-1185">Reference proteome</keyword>
<reference evidence="1 3" key="2">
    <citation type="journal article" date="2013" name="Nature">
        <title>Insights into bilaterian evolution from three spiralian genomes.</title>
        <authorList>
            <person name="Simakov O."/>
            <person name="Marletaz F."/>
            <person name="Cho S.J."/>
            <person name="Edsinger-Gonzales E."/>
            <person name="Havlak P."/>
            <person name="Hellsten U."/>
            <person name="Kuo D.H."/>
            <person name="Larsson T."/>
            <person name="Lv J."/>
            <person name="Arendt D."/>
            <person name="Savage R."/>
            <person name="Osoegawa K."/>
            <person name="de Jong P."/>
            <person name="Grimwood J."/>
            <person name="Chapman J.A."/>
            <person name="Shapiro H."/>
            <person name="Aerts A."/>
            <person name="Otillar R.P."/>
            <person name="Terry A.Y."/>
            <person name="Boore J.L."/>
            <person name="Grigoriev I.V."/>
            <person name="Lindberg D.R."/>
            <person name="Seaver E.C."/>
            <person name="Weisblat D.A."/>
            <person name="Putnam N.H."/>
            <person name="Rokhsar D.S."/>
        </authorList>
    </citation>
    <scope>NUCLEOTIDE SEQUENCE</scope>
</reference>
<dbReference type="InParanoid" id="T1FFG9"/>
<dbReference type="CTD" id="20207568"/>
<evidence type="ECO:0000313" key="1">
    <source>
        <dbReference type="EMBL" id="ESN94766.1"/>
    </source>
</evidence>
<accession>T1FFG9</accession>
<evidence type="ECO:0000313" key="2">
    <source>
        <dbReference type="EnsemblMetazoa" id="HelroP180098"/>
    </source>
</evidence>
<dbReference type="EMBL" id="AMQM01007106">
    <property type="status" value="NOT_ANNOTATED_CDS"/>
    <property type="molecule type" value="Genomic_DNA"/>
</dbReference>
<sequence length="143" mass="16411">MTDKRNLTNTQVAFSAKAGAGKLRPAKLLYAAAREAMFDQKKESSSARHYEQKKAQILKKILPRTRNQTRNLTFNQTYNLTVPYNSHYPRRHSGESLTLVVCSKSGKQLLARLFKDGLIVVANTSKQVFPDPEMFRRERRLNI</sequence>
<dbReference type="Proteomes" id="UP000015101">
    <property type="component" value="Unassembled WGS sequence"/>
</dbReference>
<organism evidence="2 3">
    <name type="scientific">Helobdella robusta</name>
    <name type="common">Californian leech</name>
    <dbReference type="NCBI Taxonomy" id="6412"/>
    <lineage>
        <taxon>Eukaryota</taxon>
        <taxon>Metazoa</taxon>
        <taxon>Spiralia</taxon>
        <taxon>Lophotrochozoa</taxon>
        <taxon>Annelida</taxon>
        <taxon>Clitellata</taxon>
        <taxon>Hirudinea</taxon>
        <taxon>Rhynchobdellida</taxon>
        <taxon>Glossiphoniidae</taxon>
        <taxon>Helobdella</taxon>
    </lineage>
</organism>
<dbReference type="HOGENOM" id="CLU_1808305_0_0_1"/>
<dbReference type="RefSeq" id="XP_009027128.1">
    <property type="nucleotide sequence ID" value="XM_009028880.1"/>
</dbReference>
<dbReference type="AlphaFoldDB" id="T1FFG9"/>
<gene>
    <name evidence="2" type="primary">20207568</name>
    <name evidence="1" type="ORF">HELRODRAFT_180098</name>
</gene>
<proteinExistence type="predicted"/>